<organism evidence="1 2">
    <name type="scientific">Pisum sativum</name>
    <name type="common">Garden pea</name>
    <name type="synonym">Lathyrus oleraceus</name>
    <dbReference type="NCBI Taxonomy" id="3888"/>
    <lineage>
        <taxon>Eukaryota</taxon>
        <taxon>Viridiplantae</taxon>
        <taxon>Streptophyta</taxon>
        <taxon>Embryophyta</taxon>
        <taxon>Tracheophyta</taxon>
        <taxon>Spermatophyta</taxon>
        <taxon>Magnoliopsida</taxon>
        <taxon>eudicotyledons</taxon>
        <taxon>Gunneridae</taxon>
        <taxon>Pentapetalae</taxon>
        <taxon>rosids</taxon>
        <taxon>fabids</taxon>
        <taxon>Fabales</taxon>
        <taxon>Fabaceae</taxon>
        <taxon>Papilionoideae</taxon>
        <taxon>50 kb inversion clade</taxon>
        <taxon>NPAAA clade</taxon>
        <taxon>Hologalegina</taxon>
        <taxon>IRL clade</taxon>
        <taxon>Fabeae</taxon>
        <taxon>Lathyrus</taxon>
    </lineage>
</organism>
<accession>A0A9D4VKK1</accession>
<evidence type="ECO:0000313" key="2">
    <source>
        <dbReference type="Proteomes" id="UP001058974"/>
    </source>
</evidence>
<protein>
    <submittedName>
        <fullName evidence="1">Uncharacterized protein</fullName>
    </submittedName>
</protein>
<proteinExistence type="predicted"/>
<dbReference type="Proteomes" id="UP001058974">
    <property type="component" value="Chromosome 7"/>
</dbReference>
<gene>
    <name evidence="1" type="ORF">KIW84_072007</name>
</gene>
<dbReference type="Gramene" id="Psat07G0200700-T1">
    <property type="protein sequence ID" value="KAI5385241.1"/>
    <property type="gene ID" value="KIW84_072007"/>
</dbReference>
<comment type="caution">
    <text evidence="1">The sequence shown here is derived from an EMBL/GenBank/DDBJ whole genome shotgun (WGS) entry which is preliminary data.</text>
</comment>
<dbReference type="EMBL" id="JAMSHJ010000007">
    <property type="protein sequence ID" value="KAI5385241.1"/>
    <property type="molecule type" value="Genomic_DNA"/>
</dbReference>
<name>A0A9D4VKK1_PEA</name>
<evidence type="ECO:0000313" key="1">
    <source>
        <dbReference type="EMBL" id="KAI5385241.1"/>
    </source>
</evidence>
<dbReference type="AlphaFoldDB" id="A0A9D4VKK1"/>
<reference evidence="1 2" key="1">
    <citation type="journal article" date="2022" name="Nat. Genet.">
        <title>Improved pea reference genome and pan-genome highlight genomic features and evolutionary characteristics.</title>
        <authorList>
            <person name="Yang T."/>
            <person name="Liu R."/>
            <person name="Luo Y."/>
            <person name="Hu S."/>
            <person name="Wang D."/>
            <person name="Wang C."/>
            <person name="Pandey M.K."/>
            <person name="Ge S."/>
            <person name="Xu Q."/>
            <person name="Li N."/>
            <person name="Li G."/>
            <person name="Huang Y."/>
            <person name="Saxena R.K."/>
            <person name="Ji Y."/>
            <person name="Li M."/>
            <person name="Yan X."/>
            <person name="He Y."/>
            <person name="Liu Y."/>
            <person name="Wang X."/>
            <person name="Xiang C."/>
            <person name="Varshney R.K."/>
            <person name="Ding H."/>
            <person name="Gao S."/>
            <person name="Zong X."/>
        </authorList>
    </citation>
    <scope>NUCLEOTIDE SEQUENCE [LARGE SCALE GENOMIC DNA]</scope>
    <source>
        <strain evidence="1 2">cv. Zhongwan 6</strain>
    </source>
</reference>
<keyword evidence="2" id="KW-1185">Reference proteome</keyword>
<sequence length="113" mass="12831">MWMVGCCGLISSFCGDGFLGINVLRNSINMYLVNIYSSCFIRKKRVLWDSLVSCKLRSPRGEWCLGENFNVVKMERERKGSALSINRLEMDGFFGFIRSLNVVDPPPVGRNLT</sequence>